<dbReference type="InterPro" id="IPR005220">
    <property type="entry name" value="CarO-like"/>
</dbReference>
<keyword evidence="1 2" id="KW-0732">Signal</keyword>
<reference evidence="3 4" key="1">
    <citation type="submission" date="2018-12" db="EMBL/GenBank/DDBJ databases">
        <authorList>
            <person name="Yu L."/>
        </authorList>
    </citation>
    <scope>NUCLEOTIDE SEQUENCE [LARGE SCALE GENOMIC DNA]</scope>
    <source>
        <strain evidence="3 4">HAW-EB2</strain>
    </source>
</reference>
<dbReference type="RefSeq" id="WP_126522115.1">
    <property type="nucleotide sequence ID" value="NZ_RXNU01000013.1"/>
</dbReference>
<feature type="chain" id="PRO_5018712901" evidence="2">
    <location>
        <begin position="22"/>
        <end position="119"/>
    </location>
</feature>
<evidence type="ECO:0000313" key="3">
    <source>
        <dbReference type="EMBL" id="RTR37351.1"/>
    </source>
</evidence>
<protein>
    <submittedName>
        <fullName evidence="3">NirD/YgiW/YdeI family stress tolerance protein</fullName>
    </submittedName>
</protein>
<feature type="signal peptide" evidence="2">
    <location>
        <begin position="1"/>
        <end position="21"/>
    </location>
</feature>
<dbReference type="Gene3D" id="2.40.50.200">
    <property type="entry name" value="Bacterial OB-fold"/>
    <property type="match status" value="1"/>
</dbReference>
<dbReference type="PANTHER" id="PTHR36571">
    <property type="entry name" value="PROTEIN YGIW"/>
    <property type="match status" value="1"/>
</dbReference>
<dbReference type="InterPro" id="IPR036700">
    <property type="entry name" value="BOBF_sf"/>
</dbReference>
<comment type="caution">
    <text evidence="3">The sequence shown here is derived from an EMBL/GenBank/DDBJ whole genome shotgun (WGS) entry which is preliminary data.</text>
</comment>
<gene>
    <name evidence="3" type="ORF">EKG38_19330</name>
</gene>
<dbReference type="Pfam" id="PF04076">
    <property type="entry name" value="BOF"/>
    <property type="match status" value="1"/>
</dbReference>
<evidence type="ECO:0000256" key="1">
    <source>
        <dbReference type="ARBA" id="ARBA00022729"/>
    </source>
</evidence>
<dbReference type="NCBIfam" id="NF033674">
    <property type="entry name" value="stress_OB_fold"/>
    <property type="match status" value="1"/>
</dbReference>
<dbReference type="AlphaFoldDB" id="A0A3S0KTC2"/>
<dbReference type="SUPFAM" id="SSF101756">
    <property type="entry name" value="Hypothetical protein YgiW"/>
    <property type="match status" value="1"/>
</dbReference>
<sequence>MPKKLTGSIILSCVLTLPAFAAYNGPGVNSHANTAAEAGKAKDDTPVELTGHLVKSLGDEKYLFRDTTGDIEVEIDDALWRDIEVSSDTTVTLRGEVDDEWQGIEIEIDSIDLINESGV</sequence>
<keyword evidence="4" id="KW-1185">Reference proteome</keyword>
<proteinExistence type="predicted"/>
<evidence type="ECO:0000256" key="2">
    <source>
        <dbReference type="SAM" id="SignalP"/>
    </source>
</evidence>
<dbReference type="Proteomes" id="UP000267448">
    <property type="component" value="Unassembled WGS sequence"/>
</dbReference>
<dbReference type="EMBL" id="RXNU01000013">
    <property type="protein sequence ID" value="RTR37351.1"/>
    <property type="molecule type" value="Genomic_DNA"/>
</dbReference>
<accession>A0A3S0KTC2</accession>
<dbReference type="OrthoDB" id="598245at2"/>
<organism evidence="3 4">
    <name type="scientific">Shewanella canadensis</name>
    <dbReference type="NCBI Taxonomy" id="271096"/>
    <lineage>
        <taxon>Bacteria</taxon>
        <taxon>Pseudomonadati</taxon>
        <taxon>Pseudomonadota</taxon>
        <taxon>Gammaproteobacteria</taxon>
        <taxon>Alteromonadales</taxon>
        <taxon>Shewanellaceae</taxon>
        <taxon>Shewanella</taxon>
    </lineage>
</organism>
<evidence type="ECO:0000313" key="4">
    <source>
        <dbReference type="Proteomes" id="UP000267448"/>
    </source>
</evidence>
<name>A0A3S0KTC2_9GAMM</name>
<dbReference type="PANTHER" id="PTHR36571:SF1">
    <property type="entry name" value="PROTEIN YGIW"/>
    <property type="match status" value="1"/>
</dbReference>